<sequence length="118" mass="13759">MTKPKVYTMTFRSVYPHLITKVEKKGRTKAEADLLIRWMTGYSQKQIDQMLEDDTDYETFIVKAPQLNPDRNKITGVICGVRVEDMEASVMKEIRYLDKIIDELAKGKAIENIMREDK</sequence>
<evidence type="ECO:0000313" key="1">
    <source>
        <dbReference type="EMBL" id="PTI75936.1"/>
    </source>
</evidence>
<name>A0A9Q6HP82_9STAP</name>
<comment type="caution">
    <text evidence="1">The sequence shown here is derived from an EMBL/GenBank/DDBJ whole genome shotgun (WGS) entry which is preliminary data.</text>
</comment>
<accession>A0A9Q6HP82</accession>
<dbReference type="EMBL" id="PZFQ01000015">
    <property type="protein sequence ID" value="PTI75936.1"/>
    <property type="molecule type" value="Genomic_DNA"/>
</dbReference>
<reference evidence="1 2" key="1">
    <citation type="journal article" date="2016" name="Front. Microbiol.">
        <title>Comprehensive Phylogenetic Analysis of Bovine Non-aureus Staphylococci Species Based on Whole-Genome Sequencing.</title>
        <authorList>
            <person name="Naushad S."/>
            <person name="Barkema H.W."/>
            <person name="Luby C."/>
            <person name="Condas L.A."/>
            <person name="Nobrega D.B."/>
            <person name="Carson D.A."/>
            <person name="De Buck J."/>
        </authorList>
    </citation>
    <scope>NUCLEOTIDE SEQUENCE [LARGE SCALE GENOMIC DNA]</scope>
    <source>
        <strain evidence="1 2">SNUC 1231</strain>
    </source>
</reference>
<dbReference type="AlphaFoldDB" id="A0A9Q6HP82"/>
<gene>
    <name evidence="1" type="ORF">BU058_05820</name>
</gene>
<dbReference type="RefSeq" id="WP_073504001.1">
    <property type="nucleotide sequence ID" value="NZ_CP018199.1"/>
</dbReference>
<dbReference type="InterPro" id="IPR023204">
    <property type="entry name" value="SP1917_dom_sf"/>
</dbReference>
<dbReference type="PIRSF" id="PIRSF033199">
    <property type="entry name" value="UCP033199"/>
    <property type="match status" value="1"/>
</dbReference>
<dbReference type="Gene3D" id="1.10.8.290">
    <property type="entry name" value="uncharacterized protein sp1917 domain"/>
    <property type="match status" value="1"/>
</dbReference>
<dbReference type="InterPro" id="IPR014580">
    <property type="entry name" value="UCP033199"/>
</dbReference>
<evidence type="ECO:0000313" key="2">
    <source>
        <dbReference type="Proteomes" id="UP000241960"/>
    </source>
</evidence>
<proteinExistence type="predicted"/>
<dbReference type="Proteomes" id="UP000241960">
    <property type="component" value="Unassembled WGS sequence"/>
</dbReference>
<dbReference type="Pfam" id="PF09966">
    <property type="entry name" value="DUF2200"/>
    <property type="match status" value="1"/>
</dbReference>
<organism evidence="1 2">
    <name type="scientific">Staphylococcus succinus</name>
    <dbReference type="NCBI Taxonomy" id="61015"/>
    <lineage>
        <taxon>Bacteria</taxon>
        <taxon>Bacillati</taxon>
        <taxon>Bacillota</taxon>
        <taxon>Bacilli</taxon>
        <taxon>Bacillales</taxon>
        <taxon>Staphylococcaceae</taxon>
        <taxon>Staphylococcus</taxon>
    </lineage>
</organism>
<protein>
    <submittedName>
        <fullName evidence="1">DUF2200 domain-containing protein</fullName>
    </submittedName>
</protein>